<dbReference type="PROSITE" id="PS50966">
    <property type="entry name" value="ZF_SWIM"/>
    <property type="match status" value="1"/>
</dbReference>
<feature type="domain" description="SWIM-type" evidence="5">
    <location>
        <begin position="114"/>
        <end position="157"/>
    </location>
</feature>
<organism evidence="6 7">
    <name type="scientific">Lithospermum erythrorhizon</name>
    <name type="common">Purple gromwell</name>
    <name type="synonym">Lithospermum officinale var. erythrorhizon</name>
    <dbReference type="NCBI Taxonomy" id="34254"/>
    <lineage>
        <taxon>Eukaryota</taxon>
        <taxon>Viridiplantae</taxon>
        <taxon>Streptophyta</taxon>
        <taxon>Embryophyta</taxon>
        <taxon>Tracheophyta</taxon>
        <taxon>Spermatophyta</taxon>
        <taxon>Magnoliopsida</taxon>
        <taxon>eudicotyledons</taxon>
        <taxon>Gunneridae</taxon>
        <taxon>Pentapetalae</taxon>
        <taxon>asterids</taxon>
        <taxon>lamiids</taxon>
        <taxon>Boraginales</taxon>
        <taxon>Boraginaceae</taxon>
        <taxon>Boraginoideae</taxon>
        <taxon>Lithospermeae</taxon>
        <taxon>Lithospermum</taxon>
    </lineage>
</organism>
<evidence type="ECO:0000256" key="1">
    <source>
        <dbReference type="ARBA" id="ARBA00022723"/>
    </source>
</evidence>
<dbReference type="AlphaFoldDB" id="A0AAV3QBD1"/>
<dbReference type="InterPro" id="IPR007527">
    <property type="entry name" value="Znf_SWIM"/>
</dbReference>
<evidence type="ECO:0000256" key="2">
    <source>
        <dbReference type="ARBA" id="ARBA00022771"/>
    </source>
</evidence>
<dbReference type="Proteomes" id="UP001454036">
    <property type="component" value="Unassembled WGS sequence"/>
</dbReference>
<evidence type="ECO:0000256" key="4">
    <source>
        <dbReference type="PROSITE-ProRule" id="PRU00325"/>
    </source>
</evidence>
<evidence type="ECO:0000313" key="7">
    <source>
        <dbReference type="Proteomes" id="UP001454036"/>
    </source>
</evidence>
<dbReference type="PANTHER" id="PTHR31973">
    <property type="entry name" value="POLYPROTEIN, PUTATIVE-RELATED"/>
    <property type="match status" value="1"/>
</dbReference>
<evidence type="ECO:0000313" key="6">
    <source>
        <dbReference type="EMBL" id="GAA0159798.1"/>
    </source>
</evidence>
<protein>
    <recommendedName>
        <fullName evidence="5">SWIM-type domain-containing protein</fullName>
    </recommendedName>
</protein>
<dbReference type="Pfam" id="PF04434">
    <property type="entry name" value="SWIM"/>
    <property type="match status" value="1"/>
</dbReference>
<comment type="caution">
    <text evidence="6">The sequence shown here is derived from an EMBL/GenBank/DDBJ whole genome shotgun (WGS) entry which is preliminary data.</text>
</comment>
<keyword evidence="7" id="KW-1185">Reference proteome</keyword>
<dbReference type="PANTHER" id="PTHR31973:SF187">
    <property type="entry name" value="MUTATOR TRANSPOSASE MUDRA PROTEIN"/>
    <property type="match status" value="1"/>
</dbReference>
<keyword evidence="3" id="KW-0862">Zinc</keyword>
<name>A0AAV3QBD1_LITER</name>
<dbReference type="SMART" id="SM00575">
    <property type="entry name" value="ZnF_PMZ"/>
    <property type="match status" value="1"/>
</dbReference>
<gene>
    <name evidence="6" type="ORF">LIER_16497</name>
</gene>
<reference evidence="6 7" key="1">
    <citation type="submission" date="2024-01" db="EMBL/GenBank/DDBJ databases">
        <title>The complete chloroplast genome sequence of Lithospermum erythrorhizon: insights into the phylogenetic relationship among Boraginaceae species and the maternal lineages of purple gromwells.</title>
        <authorList>
            <person name="Okada T."/>
            <person name="Watanabe K."/>
        </authorList>
    </citation>
    <scope>NUCLEOTIDE SEQUENCE [LARGE SCALE GENOMIC DNA]</scope>
</reference>
<proteinExistence type="predicted"/>
<sequence length="209" mass="24297">MAKMKTLDSNSYDWFSDKDPGQWSRAFFTTSVKCDVLLINMCEVFNAFILDARDKPILTMMSMVKDLVMVRMQTNRDKAEKWEGRLCPKPRAKLLKSIQDASGCMPMKCDRIHFQVYSESTSNQCVMNLEKRQCSCRRWQLNGILCKHACASMILIGENVEEYVDDCYTIDTYKKVYIHAIKPMTEEEIWSTTNECTRGPSRINECSKF</sequence>
<dbReference type="EMBL" id="BAABME010003696">
    <property type="protein sequence ID" value="GAA0159798.1"/>
    <property type="molecule type" value="Genomic_DNA"/>
</dbReference>
<accession>A0AAV3QBD1</accession>
<dbReference type="GO" id="GO:0008270">
    <property type="term" value="F:zinc ion binding"/>
    <property type="evidence" value="ECO:0007669"/>
    <property type="project" value="UniProtKB-KW"/>
</dbReference>
<evidence type="ECO:0000256" key="3">
    <source>
        <dbReference type="ARBA" id="ARBA00022833"/>
    </source>
</evidence>
<keyword evidence="2 4" id="KW-0863">Zinc-finger</keyword>
<dbReference type="InterPro" id="IPR006564">
    <property type="entry name" value="Znf_PMZ"/>
</dbReference>
<evidence type="ECO:0000259" key="5">
    <source>
        <dbReference type="PROSITE" id="PS50966"/>
    </source>
</evidence>
<keyword evidence="1" id="KW-0479">Metal-binding</keyword>